<feature type="compositionally biased region" description="Low complexity" evidence="1">
    <location>
        <begin position="106"/>
        <end position="117"/>
    </location>
</feature>
<name>A0A2V3IQF9_9FLOR</name>
<sequence>MTSSGQANFAAALPAGQDSAYAQHPLDDPLESFPEPPPLPSPPSIPAPLSVQRSSECNPGRTQASLSRHRSPSVATLPQGRSASPSQPSSETLMPHAQGALPCFPPDATATSASPPTRRNLSTTFSGAAATRNVPSHASARQQRGGRKSASRVVGGIRKRKKTIERSGGRRLGFSRQEVDSLLELLEEHLPLAKEEWDHIIRLHSERYPEYKRTVDS</sequence>
<feature type="region of interest" description="Disordered" evidence="1">
    <location>
        <begin position="1"/>
        <end position="160"/>
    </location>
</feature>
<organism evidence="2 3">
    <name type="scientific">Gracilariopsis chorda</name>
    <dbReference type="NCBI Taxonomy" id="448386"/>
    <lineage>
        <taxon>Eukaryota</taxon>
        <taxon>Rhodophyta</taxon>
        <taxon>Florideophyceae</taxon>
        <taxon>Rhodymeniophycidae</taxon>
        <taxon>Gracilariales</taxon>
        <taxon>Gracilariaceae</taxon>
        <taxon>Gracilariopsis</taxon>
    </lineage>
</organism>
<keyword evidence="3" id="KW-1185">Reference proteome</keyword>
<feature type="compositionally biased region" description="Polar residues" evidence="1">
    <location>
        <begin position="51"/>
        <end position="66"/>
    </location>
</feature>
<accession>A0A2V3IQF9</accession>
<reference evidence="2 3" key="1">
    <citation type="journal article" date="2018" name="Mol. Biol. Evol.">
        <title>Analysis of the draft genome of the red seaweed Gracilariopsis chorda provides insights into genome size evolution in Rhodophyta.</title>
        <authorList>
            <person name="Lee J."/>
            <person name="Yang E.C."/>
            <person name="Graf L."/>
            <person name="Yang J.H."/>
            <person name="Qiu H."/>
            <person name="Zel Zion U."/>
            <person name="Chan C.X."/>
            <person name="Stephens T.G."/>
            <person name="Weber A.P.M."/>
            <person name="Boo G.H."/>
            <person name="Boo S.M."/>
            <person name="Kim K.M."/>
            <person name="Shin Y."/>
            <person name="Jung M."/>
            <person name="Lee S.J."/>
            <person name="Yim H.S."/>
            <person name="Lee J.H."/>
            <person name="Bhattacharya D."/>
            <person name="Yoon H.S."/>
        </authorList>
    </citation>
    <scope>NUCLEOTIDE SEQUENCE [LARGE SCALE GENOMIC DNA]</scope>
    <source>
        <strain evidence="2 3">SKKU-2015</strain>
        <tissue evidence="2">Whole body</tissue>
    </source>
</reference>
<evidence type="ECO:0000313" key="3">
    <source>
        <dbReference type="Proteomes" id="UP000247409"/>
    </source>
</evidence>
<dbReference type="Proteomes" id="UP000247409">
    <property type="component" value="Unassembled WGS sequence"/>
</dbReference>
<feature type="compositionally biased region" description="Pro residues" evidence="1">
    <location>
        <begin position="34"/>
        <end position="46"/>
    </location>
</feature>
<dbReference type="EMBL" id="NBIV01000095">
    <property type="protein sequence ID" value="PXF44309.1"/>
    <property type="molecule type" value="Genomic_DNA"/>
</dbReference>
<feature type="compositionally biased region" description="Polar residues" evidence="1">
    <location>
        <begin position="133"/>
        <end position="142"/>
    </location>
</feature>
<evidence type="ECO:0000256" key="1">
    <source>
        <dbReference type="SAM" id="MobiDB-lite"/>
    </source>
</evidence>
<gene>
    <name evidence="2" type="ORF">BWQ96_05936</name>
</gene>
<evidence type="ECO:0000313" key="2">
    <source>
        <dbReference type="EMBL" id="PXF44309.1"/>
    </source>
</evidence>
<comment type="caution">
    <text evidence="2">The sequence shown here is derived from an EMBL/GenBank/DDBJ whole genome shotgun (WGS) entry which is preliminary data.</text>
</comment>
<feature type="compositionally biased region" description="Polar residues" evidence="1">
    <location>
        <begin position="73"/>
        <end position="92"/>
    </location>
</feature>
<dbReference type="AlphaFoldDB" id="A0A2V3IQF9"/>
<proteinExistence type="predicted"/>
<protein>
    <submittedName>
        <fullName evidence="2">Uncharacterized protein</fullName>
    </submittedName>
</protein>